<evidence type="ECO:0000256" key="2">
    <source>
        <dbReference type="ARBA" id="ARBA00022723"/>
    </source>
</evidence>
<evidence type="ECO:0000259" key="6">
    <source>
        <dbReference type="Pfam" id="PF01979"/>
    </source>
</evidence>
<dbReference type="InterPro" id="IPR011059">
    <property type="entry name" value="Metal-dep_hydrolase_composite"/>
</dbReference>
<gene>
    <name evidence="7" type="primary">nagA_1</name>
    <name evidence="7" type="ORF">GCM10009001_02160</name>
</gene>
<organism evidence="7 8">
    <name type="scientific">Virgibacillus siamensis</name>
    <dbReference type="NCBI Taxonomy" id="480071"/>
    <lineage>
        <taxon>Bacteria</taxon>
        <taxon>Bacillati</taxon>
        <taxon>Bacillota</taxon>
        <taxon>Bacilli</taxon>
        <taxon>Bacillales</taxon>
        <taxon>Bacillaceae</taxon>
        <taxon>Virgibacillus</taxon>
    </lineage>
</organism>
<dbReference type="PIRSF" id="PIRSF038994">
    <property type="entry name" value="NagA"/>
    <property type="match status" value="1"/>
</dbReference>
<keyword evidence="8" id="KW-1185">Reference proteome</keyword>
<keyword evidence="4 5" id="KW-0119">Carbohydrate metabolism</keyword>
<dbReference type="InterPro" id="IPR006680">
    <property type="entry name" value="Amidohydro-rel"/>
</dbReference>
<accession>A0ABP3QFN0</accession>
<reference evidence="8" key="1">
    <citation type="journal article" date="2019" name="Int. J. Syst. Evol. Microbiol.">
        <title>The Global Catalogue of Microorganisms (GCM) 10K type strain sequencing project: providing services to taxonomists for standard genome sequencing and annotation.</title>
        <authorList>
            <consortium name="The Broad Institute Genomics Platform"/>
            <consortium name="The Broad Institute Genome Sequencing Center for Infectious Disease"/>
            <person name="Wu L."/>
            <person name="Ma J."/>
        </authorList>
    </citation>
    <scope>NUCLEOTIDE SEQUENCE [LARGE SCALE GENOMIC DNA]</scope>
    <source>
        <strain evidence="8">JCM 15395</strain>
    </source>
</reference>
<evidence type="ECO:0000256" key="3">
    <source>
        <dbReference type="ARBA" id="ARBA00022801"/>
    </source>
</evidence>
<dbReference type="SUPFAM" id="SSF51556">
    <property type="entry name" value="Metallo-dependent hydrolases"/>
    <property type="match status" value="1"/>
</dbReference>
<proteinExistence type="inferred from homology"/>
<protein>
    <submittedName>
        <fullName evidence="7">N-acetylglucosamine-6-phosphate deacetylase</fullName>
    </submittedName>
</protein>
<evidence type="ECO:0000313" key="8">
    <source>
        <dbReference type="Proteomes" id="UP001500866"/>
    </source>
</evidence>
<name>A0ABP3QFN0_9BACI</name>
<dbReference type="InterPro" id="IPR003764">
    <property type="entry name" value="GlcNAc_6-P_deAcase"/>
</dbReference>
<dbReference type="CDD" id="cd00854">
    <property type="entry name" value="NagA"/>
    <property type="match status" value="1"/>
</dbReference>
<feature type="domain" description="Amidohydrolase-related" evidence="6">
    <location>
        <begin position="54"/>
        <end position="380"/>
    </location>
</feature>
<dbReference type="Gene3D" id="3.20.20.140">
    <property type="entry name" value="Metal-dependent hydrolases"/>
    <property type="match status" value="1"/>
</dbReference>
<keyword evidence="3 5" id="KW-0378">Hydrolase</keyword>
<dbReference type="SUPFAM" id="SSF51338">
    <property type="entry name" value="Composite domain of metallo-dependent hydrolases"/>
    <property type="match status" value="1"/>
</dbReference>
<dbReference type="PANTHER" id="PTHR11113:SF14">
    <property type="entry name" value="N-ACETYLGLUCOSAMINE-6-PHOSPHATE DEACETYLASE"/>
    <property type="match status" value="1"/>
</dbReference>
<evidence type="ECO:0000256" key="4">
    <source>
        <dbReference type="ARBA" id="ARBA00023277"/>
    </source>
</evidence>
<keyword evidence="2" id="KW-0479">Metal-binding</keyword>
<dbReference type="Proteomes" id="UP001500866">
    <property type="component" value="Unassembled WGS sequence"/>
</dbReference>
<sequence>MNTRLYIKNAAIYTENQGIVQGSLFIENDKMKEIHTESSPPADAEIIDGTGLHLIPGFIDGHIHGAAGADVMDATEEAIDTMAGVLPEEGTTGFLATTITQSQENTEQALENIAAYHSKSGQAEVVGVHLEGPFIEKSKKGAQPLEHILQPDLDLFRKWQALSGDSIKTITMAPEHDPNGTFIRNLSATGVNVSAGHTAAGFEGIKKAVSHGLRQVTHLCNAMTGIHHRDIGAVGAAFELEKLRAELIADGIHVAPEMLELIYANMGSERLILITDAMRAKCLQAGDYELGGQPVAVTDDRAVLKDGTLAGSILKMYQGAQQMLQVTDVTIGDIVKMAAANPAKQLGIFNRKGSIKEGKDADLLLVDDNMTIKYTICRGVVAYKEEA</sequence>
<evidence type="ECO:0000256" key="5">
    <source>
        <dbReference type="PIRNR" id="PIRNR038994"/>
    </source>
</evidence>
<dbReference type="RefSeq" id="WP_343809486.1">
    <property type="nucleotide sequence ID" value="NZ_BAAADS010000001.1"/>
</dbReference>
<dbReference type="EMBL" id="BAAADS010000001">
    <property type="protein sequence ID" value="GAA0589788.1"/>
    <property type="molecule type" value="Genomic_DNA"/>
</dbReference>
<comment type="caution">
    <text evidence="7">The sequence shown here is derived from an EMBL/GenBank/DDBJ whole genome shotgun (WGS) entry which is preliminary data.</text>
</comment>
<evidence type="ECO:0000313" key="7">
    <source>
        <dbReference type="EMBL" id="GAA0589788.1"/>
    </source>
</evidence>
<dbReference type="Pfam" id="PF01979">
    <property type="entry name" value="Amidohydro_1"/>
    <property type="match status" value="1"/>
</dbReference>
<dbReference type="NCBIfam" id="TIGR00221">
    <property type="entry name" value="nagA"/>
    <property type="match status" value="1"/>
</dbReference>
<evidence type="ECO:0000256" key="1">
    <source>
        <dbReference type="ARBA" id="ARBA00010716"/>
    </source>
</evidence>
<dbReference type="PANTHER" id="PTHR11113">
    <property type="entry name" value="N-ACETYLGLUCOSAMINE-6-PHOSPHATE DEACETYLASE"/>
    <property type="match status" value="1"/>
</dbReference>
<comment type="similarity">
    <text evidence="1 5">Belongs to the metallo-dependent hydrolases superfamily. NagA family.</text>
</comment>
<dbReference type="Gene3D" id="2.30.40.10">
    <property type="entry name" value="Urease, subunit C, domain 1"/>
    <property type="match status" value="1"/>
</dbReference>
<dbReference type="InterPro" id="IPR032466">
    <property type="entry name" value="Metal_Hydrolase"/>
</dbReference>